<gene>
    <name evidence="1" type="ORF">SCUD_LOCUS12359</name>
</gene>
<evidence type="ECO:0000313" key="2">
    <source>
        <dbReference type="Proteomes" id="UP000279833"/>
    </source>
</evidence>
<reference evidence="1 2" key="2">
    <citation type="submission" date="2018-11" db="EMBL/GenBank/DDBJ databases">
        <authorList>
            <consortium name="Pathogen Informatics"/>
        </authorList>
    </citation>
    <scope>NUCLEOTIDE SEQUENCE [LARGE SCALE GENOMIC DNA]</scope>
    <source>
        <strain evidence="1">Dakar</strain>
        <strain evidence="2">Dakar, Senegal</strain>
    </source>
</reference>
<evidence type="ECO:0000313" key="3">
    <source>
        <dbReference type="WBParaSite" id="SCUD_0001236201-mRNA-1"/>
    </source>
</evidence>
<evidence type="ECO:0000313" key="1">
    <source>
        <dbReference type="EMBL" id="VDP48497.1"/>
    </source>
</evidence>
<dbReference type="PANTHER" id="PTHR47027">
    <property type="entry name" value="REVERSE TRANSCRIPTASE DOMAIN-CONTAINING PROTEIN"/>
    <property type="match status" value="1"/>
</dbReference>
<proteinExistence type="predicted"/>
<dbReference type="WBParaSite" id="SCUD_0001236201-mRNA-1">
    <property type="protein sequence ID" value="SCUD_0001236201-mRNA-1"/>
    <property type="gene ID" value="SCUD_0001236201"/>
</dbReference>
<accession>A0A183KBH1</accession>
<dbReference type="AlphaFoldDB" id="A0A183KBH1"/>
<protein>
    <submittedName>
        <fullName evidence="3">Reverse transcriptase domain-containing protein</fullName>
    </submittedName>
</protein>
<dbReference type="Proteomes" id="UP000279833">
    <property type="component" value="Unassembled WGS sequence"/>
</dbReference>
<organism evidence="3">
    <name type="scientific">Schistosoma curassoni</name>
    <dbReference type="NCBI Taxonomy" id="6186"/>
    <lineage>
        <taxon>Eukaryota</taxon>
        <taxon>Metazoa</taxon>
        <taxon>Spiralia</taxon>
        <taxon>Lophotrochozoa</taxon>
        <taxon>Platyhelminthes</taxon>
        <taxon>Trematoda</taxon>
        <taxon>Digenea</taxon>
        <taxon>Strigeidida</taxon>
        <taxon>Schistosomatoidea</taxon>
        <taxon>Schistosomatidae</taxon>
        <taxon>Schistosoma</taxon>
    </lineage>
</organism>
<reference evidence="3" key="1">
    <citation type="submission" date="2016-06" db="UniProtKB">
        <authorList>
            <consortium name="WormBaseParasite"/>
        </authorList>
    </citation>
    <scope>IDENTIFICATION</scope>
</reference>
<sequence length="88" mass="9635">MQLDDFDFADDLALLSHAHKQMQIKTTNVAAASASVGFNTHKGKNKVLKCNMKNITPITLDGETVEDVEFFTYLGSIIDEQGGSDEDV</sequence>
<keyword evidence="2" id="KW-1185">Reference proteome</keyword>
<dbReference type="EMBL" id="UZAK01035073">
    <property type="protein sequence ID" value="VDP48497.1"/>
    <property type="molecule type" value="Genomic_DNA"/>
</dbReference>
<dbReference type="PANTHER" id="PTHR47027:SF25">
    <property type="entry name" value="REVERSE TRANSCRIPTASE DOMAIN-CONTAINING PROTEIN"/>
    <property type="match status" value="1"/>
</dbReference>
<name>A0A183KBH1_9TREM</name>